<evidence type="ECO:0000256" key="1">
    <source>
        <dbReference type="SAM" id="MobiDB-lite"/>
    </source>
</evidence>
<feature type="compositionally biased region" description="Basic and acidic residues" evidence="1">
    <location>
        <begin position="23"/>
        <end position="40"/>
    </location>
</feature>
<organism evidence="2">
    <name type="scientific">Chromera velia CCMP2878</name>
    <dbReference type="NCBI Taxonomy" id="1169474"/>
    <lineage>
        <taxon>Eukaryota</taxon>
        <taxon>Sar</taxon>
        <taxon>Alveolata</taxon>
        <taxon>Colpodellida</taxon>
        <taxon>Chromeraceae</taxon>
        <taxon>Chromera</taxon>
    </lineage>
</organism>
<evidence type="ECO:0000313" key="2">
    <source>
        <dbReference type="EMBL" id="CEM47665.1"/>
    </source>
</evidence>
<protein>
    <submittedName>
        <fullName evidence="2">Uncharacterized protein</fullName>
    </submittedName>
</protein>
<sequence length="167" mass="18365">MQHLGEAVNRDSPVRGSTLTFSRHSEDHSVPNESWGEKDVQSVGRGGGAFCTGEEMHGHPPPGDREGEVDGVVHLNLPRSGPASEYKEDAPNTPAGSDMWMTESPGSFRRQVDKGKGKDDEEESEESEEIFLEISEEELDFIRTVKDCLNFVMTKGTKTENIGTVMV</sequence>
<reference evidence="2" key="1">
    <citation type="submission" date="2014-11" db="EMBL/GenBank/DDBJ databases">
        <authorList>
            <person name="Otto D Thomas"/>
            <person name="Naeem Raeece"/>
        </authorList>
    </citation>
    <scope>NUCLEOTIDE SEQUENCE</scope>
</reference>
<dbReference type="EMBL" id="CDMZ01003812">
    <property type="protein sequence ID" value="CEM47665.1"/>
    <property type="molecule type" value="Genomic_DNA"/>
</dbReference>
<feature type="region of interest" description="Disordered" evidence="1">
    <location>
        <begin position="1"/>
        <end position="129"/>
    </location>
</feature>
<feature type="compositionally biased region" description="Basic and acidic residues" evidence="1">
    <location>
        <begin position="110"/>
        <end position="119"/>
    </location>
</feature>
<gene>
    <name evidence="2" type="ORF">Cvel_8453</name>
</gene>
<dbReference type="AlphaFoldDB" id="A0A0G4HTE5"/>
<proteinExistence type="predicted"/>
<feature type="compositionally biased region" description="Basic and acidic residues" evidence="1">
    <location>
        <begin position="54"/>
        <end position="68"/>
    </location>
</feature>
<feature type="non-terminal residue" evidence="2">
    <location>
        <position position="167"/>
    </location>
</feature>
<name>A0A0G4HTE5_9ALVE</name>
<feature type="compositionally biased region" description="Acidic residues" evidence="1">
    <location>
        <begin position="120"/>
        <end position="129"/>
    </location>
</feature>
<accession>A0A0G4HTE5</accession>